<sequence>NNGLTGGVGADSIDGGGGTDNTSYSASSVGVSINLSTGVGSGGDAAGDVLISIENVSGSAFNDTLIGSTVNNNLSGGVGADSLVGGAGRDNLSGGDDADTLTGAGSGDLGVGAIDTLTGGAGSDLFVLAEFYNDGNTGTSGLGDYGLITDFSTLLDVIQLTGVASDYVLAASPFGGISGTAIFKDEAVDELVGIVKDVSGLNLGDSYFQFV</sequence>
<organism evidence="1 2">
    <name type="scientific">Neosynechococcus sphagnicola sy1</name>
    <dbReference type="NCBI Taxonomy" id="1497020"/>
    <lineage>
        <taxon>Bacteria</taxon>
        <taxon>Bacillati</taxon>
        <taxon>Cyanobacteriota</taxon>
        <taxon>Cyanophyceae</taxon>
        <taxon>Neosynechococcales</taxon>
        <taxon>Neosynechococcaceae</taxon>
        <taxon>Neosynechococcus</taxon>
    </lineage>
</organism>
<dbReference type="EMBL" id="JJML01000020">
    <property type="protein sequence ID" value="KGF72673.1"/>
    <property type="molecule type" value="Genomic_DNA"/>
</dbReference>
<feature type="non-terminal residue" evidence="1">
    <location>
        <position position="1"/>
    </location>
</feature>
<gene>
    <name evidence="1" type="ORF">DO97_06475</name>
</gene>
<reference evidence="1 2" key="1">
    <citation type="journal article" date="2014" name="Mol. Ecol.">
        <title>Evolution of Synechococcus.</title>
        <authorList>
            <person name="Dvorak P."/>
            <person name="Casamatta D."/>
            <person name="Hasler P."/>
            <person name="Poulickova A."/>
            <person name="Ondrej V."/>
            <person name="Sanges R."/>
        </authorList>
    </citation>
    <scope>NUCLEOTIDE SEQUENCE [LARGE SCALE GENOMIC DNA]</scope>
    <source>
        <strain evidence="1 2">CAUP A 1101</strain>
    </source>
</reference>
<dbReference type="AlphaFoldDB" id="A0A098TPB2"/>
<evidence type="ECO:0000313" key="2">
    <source>
        <dbReference type="Proteomes" id="UP000030170"/>
    </source>
</evidence>
<dbReference type="Pfam" id="PF00353">
    <property type="entry name" value="HemolysinCabind"/>
    <property type="match status" value="3"/>
</dbReference>
<evidence type="ECO:0008006" key="3">
    <source>
        <dbReference type="Google" id="ProtNLM"/>
    </source>
</evidence>
<dbReference type="PRINTS" id="PR00313">
    <property type="entry name" value="CABNDNGRPT"/>
</dbReference>
<comment type="caution">
    <text evidence="1">The sequence shown here is derived from an EMBL/GenBank/DDBJ whole genome shotgun (WGS) entry which is preliminary data.</text>
</comment>
<name>A0A098TPB2_9CYAN</name>
<proteinExistence type="predicted"/>
<dbReference type="GO" id="GO:0005509">
    <property type="term" value="F:calcium ion binding"/>
    <property type="evidence" value="ECO:0007669"/>
    <property type="project" value="InterPro"/>
</dbReference>
<accession>A0A098TPB2</accession>
<evidence type="ECO:0000313" key="1">
    <source>
        <dbReference type="EMBL" id="KGF72673.1"/>
    </source>
</evidence>
<dbReference type="SUPFAM" id="SSF51120">
    <property type="entry name" value="beta-Roll"/>
    <property type="match status" value="1"/>
</dbReference>
<dbReference type="InterPro" id="IPR018511">
    <property type="entry name" value="Hemolysin-typ_Ca-bd_CS"/>
</dbReference>
<dbReference type="Proteomes" id="UP000030170">
    <property type="component" value="Unassembled WGS sequence"/>
</dbReference>
<dbReference type="InterPro" id="IPR011049">
    <property type="entry name" value="Serralysin-like_metalloprot_C"/>
</dbReference>
<dbReference type="Gene3D" id="2.150.10.10">
    <property type="entry name" value="Serralysin-like metalloprotease, C-terminal"/>
    <property type="match status" value="1"/>
</dbReference>
<keyword evidence="2" id="KW-1185">Reference proteome</keyword>
<protein>
    <recommendedName>
        <fullName evidence="3">Peptidase M10 serralysin C-terminal domain-containing protein</fullName>
    </recommendedName>
</protein>
<dbReference type="RefSeq" id="WP_036533097.1">
    <property type="nucleotide sequence ID" value="NZ_JJML01000020.1"/>
</dbReference>
<dbReference type="InterPro" id="IPR001343">
    <property type="entry name" value="Hemolysn_Ca-bd"/>
</dbReference>
<dbReference type="STRING" id="1497020.DO97_06475"/>
<dbReference type="PROSITE" id="PS00330">
    <property type="entry name" value="HEMOLYSIN_CALCIUM"/>
    <property type="match status" value="1"/>
</dbReference>